<dbReference type="EMBL" id="AGDV01000005">
    <property type="protein sequence ID" value="EMB35310.1"/>
    <property type="molecule type" value="Genomic_DNA"/>
</dbReference>
<dbReference type="HOGENOM" id="CLU_176906_0_0_12"/>
<dbReference type="RefSeq" id="WP_002669606.1">
    <property type="nucleotide sequence ID" value="NZ_CM001795.1"/>
</dbReference>
<sequence>MQAIPVKSYDARIDSKKRITLRNALFEYFNVKEFADGTIVLEPRELTKPFTVSSNTLSMMDKSMENFNFGDVSDPIDISVYGDVH</sequence>
<dbReference type="AlphaFoldDB" id="A0A0E2E770"/>
<organism evidence="1">
    <name type="scientific">Treponema denticola H-22</name>
    <dbReference type="NCBI Taxonomy" id="999432"/>
    <lineage>
        <taxon>Bacteria</taxon>
        <taxon>Pseudomonadati</taxon>
        <taxon>Spirochaetota</taxon>
        <taxon>Spirochaetia</taxon>
        <taxon>Spirochaetales</taxon>
        <taxon>Treponemataceae</taxon>
        <taxon>Treponema</taxon>
    </lineage>
</organism>
<comment type="caution">
    <text evidence="1">The sequence shown here is derived from an EMBL/GenBank/DDBJ whole genome shotgun (WGS) entry which is preliminary data.</text>
</comment>
<dbReference type="GeneID" id="2740508"/>
<accession>A0A0E2E770</accession>
<gene>
    <name evidence="1" type="ORF">HMPREF9726_00585</name>
</gene>
<evidence type="ECO:0000313" key="1">
    <source>
        <dbReference type="EMBL" id="EMB35310.1"/>
    </source>
</evidence>
<protein>
    <submittedName>
        <fullName evidence="1">Uncharacterized protein</fullName>
    </submittedName>
</protein>
<dbReference type="PATRIC" id="fig|999432.5.peg.606"/>
<dbReference type="Proteomes" id="UP000011705">
    <property type="component" value="Chromosome"/>
</dbReference>
<name>A0A0E2E770_TREDN</name>
<reference evidence="1" key="1">
    <citation type="submission" date="2012-01" db="EMBL/GenBank/DDBJ databases">
        <title>The Genome Sequence of Treponema denticola H-22.</title>
        <authorList>
            <consortium name="The Broad Institute Genome Sequencing Platform"/>
            <person name="Earl A."/>
            <person name="Ward D."/>
            <person name="Feldgarden M."/>
            <person name="Gevers D."/>
            <person name="Blanton J.M."/>
            <person name="Fenno C.J."/>
            <person name="Baranova O.V."/>
            <person name="Mathney J."/>
            <person name="Dewhirst F.E."/>
            <person name="Izard J."/>
            <person name="Young S.K."/>
            <person name="Zeng Q."/>
            <person name="Gargeya S."/>
            <person name="Fitzgerald M."/>
            <person name="Haas B."/>
            <person name="Abouelleil A."/>
            <person name="Alvarado L."/>
            <person name="Arachchi H.M."/>
            <person name="Berlin A."/>
            <person name="Chapman S.B."/>
            <person name="Gearin G."/>
            <person name="Goldberg J."/>
            <person name="Griggs A."/>
            <person name="Gujja S."/>
            <person name="Hansen M."/>
            <person name="Heiman D."/>
            <person name="Howarth C."/>
            <person name="Larimer J."/>
            <person name="Lui A."/>
            <person name="MacDonald P.J.P."/>
            <person name="McCowen C."/>
            <person name="Montmayeur A."/>
            <person name="Murphy C."/>
            <person name="Neiman D."/>
            <person name="Pearson M."/>
            <person name="Priest M."/>
            <person name="Roberts A."/>
            <person name="Saif S."/>
            <person name="Shea T."/>
            <person name="Sisk P."/>
            <person name="Stolte C."/>
            <person name="Sykes S."/>
            <person name="Wortman J."/>
            <person name="Nusbaum C."/>
            <person name="Birren B."/>
        </authorList>
    </citation>
    <scope>NUCLEOTIDE SEQUENCE [LARGE SCALE GENOMIC DNA]</scope>
    <source>
        <strain evidence="1">H-22</strain>
    </source>
</reference>
<proteinExistence type="predicted"/>